<feature type="compositionally biased region" description="Basic and acidic residues" evidence="1">
    <location>
        <begin position="25"/>
        <end position="40"/>
    </location>
</feature>
<feature type="compositionally biased region" description="Polar residues" evidence="1">
    <location>
        <begin position="65"/>
        <end position="88"/>
    </location>
</feature>
<dbReference type="EMBL" id="CP111026">
    <property type="protein sequence ID" value="WAR27345.1"/>
    <property type="molecule type" value="Genomic_DNA"/>
</dbReference>
<organism evidence="2 3">
    <name type="scientific">Mya arenaria</name>
    <name type="common">Soft-shell clam</name>
    <dbReference type="NCBI Taxonomy" id="6604"/>
    <lineage>
        <taxon>Eukaryota</taxon>
        <taxon>Metazoa</taxon>
        <taxon>Spiralia</taxon>
        <taxon>Lophotrochozoa</taxon>
        <taxon>Mollusca</taxon>
        <taxon>Bivalvia</taxon>
        <taxon>Autobranchia</taxon>
        <taxon>Heteroconchia</taxon>
        <taxon>Euheterodonta</taxon>
        <taxon>Imparidentia</taxon>
        <taxon>Neoheterodontei</taxon>
        <taxon>Myida</taxon>
        <taxon>Myoidea</taxon>
        <taxon>Myidae</taxon>
        <taxon>Mya</taxon>
    </lineage>
</organism>
<name>A0ABY7FZF5_MYAAR</name>
<proteinExistence type="predicted"/>
<evidence type="ECO:0000313" key="2">
    <source>
        <dbReference type="EMBL" id="WAR27345.1"/>
    </source>
</evidence>
<protein>
    <submittedName>
        <fullName evidence="2">Uncharacterized protein</fullName>
    </submittedName>
</protein>
<evidence type="ECO:0000256" key="1">
    <source>
        <dbReference type="SAM" id="MobiDB-lite"/>
    </source>
</evidence>
<dbReference type="Proteomes" id="UP001164746">
    <property type="component" value="Chromosome 15"/>
</dbReference>
<feature type="region of interest" description="Disordered" evidence="1">
    <location>
        <begin position="17"/>
        <end position="182"/>
    </location>
</feature>
<reference evidence="2" key="1">
    <citation type="submission" date="2022-11" db="EMBL/GenBank/DDBJ databases">
        <title>Centuries of genome instability and evolution in soft-shell clam transmissible cancer (bioRxiv).</title>
        <authorList>
            <person name="Hart S.F.M."/>
            <person name="Yonemitsu M.A."/>
            <person name="Giersch R.M."/>
            <person name="Beal B.F."/>
            <person name="Arriagada G."/>
            <person name="Davis B.W."/>
            <person name="Ostrander E.A."/>
            <person name="Goff S.P."/>
            <person name="Metzger M.J."/>
        </authorList>
    </citation>
    <scope>NUCLEOTIDE SEQUENCE</scope>
    <source>
        <strain evidence="2">MELC-2E11</strain>
        <tissue evidence="2">Siphon/mantle</tissue>
    </source>
</reference>
<gene>
    <name evidence="2" type="ORF">MAR_013049</name>
</gene>
<accession>A0ABY7FZF5</accession>
<sequence>MTTIIIDILALSCNRKPGLSLSNSFKDERRSGEYQYRRTVSDSNTRLPDSSHHMPLTNGPLEEQPSMNGDTPTPTNHSTDSSPNSTIFVPSPGPIPGKTIPNPAQPVVNGPGGDAHKTQPNRSTGSTSSDDDRKRSTPTRTLASSSATSKRDRYVEHNTFNNTPGKHYPNQFTPGKHQHQQI</sequence>
<keyword evidence="3" id="KW-1185">Reference proteome</keyword>
<evidence type="ECO:0000313" key="3">
    <source>
        <dbReference type="Proteomes" id="UP001164746"/>
    </source>
</evidence>